<feature type="region of interest" description="Disordered" evidence="5">
    <location>
        <begin position="1"/>
        <end position="20"/>
    </location>
</feature>
<dbReference type="Pfam" id="PF17035">
    <property type="entry name" value="BET"/>
    <property type="match status" value="1"/>
</dbReference>
<dbReference type="InterPro" id="IPR036427">
    <property type="entry name" value="Bromodomain-like_sf"/>
</dbReference>
<feature type="domain" description="NET" evidence="7">
    <location>
        <begin position="381"/>
        <end position="462"/>
    </location>
</feature>
<dbReference type="Gene3D" id="1.20.1270.220">
    <property type="match status" value="1"/>
</dbReference>
<keyword evidence="9" id="KW-1185">Reference proteome</keyword>
<name>A0A9P0YLI5_CUSEU</name>
<feature type="compositionally biased region" description="Low complexity" evidence="5">
    <location>
        <begin position="511"/>
        <end position="537"/>
    </location>
</feature>
<dbReference type="PROSITE" id="PS51525">
    <property type="entry name" value="NET"/>
    <property type="match status" value="1"/>
</dbReference>
<proteinExistence type="predicted"/>
<dbReference type="SMART" id="SM00297">
    <property type="entry name" value="BROMO"/>
    <property type="match status" value="1"/>
</dbReference>
<dbReference type="Proteomes" id="UP001152484">
    <property type="component" value="Unassembled WGS sequence"/>
</dbReference>
<evidence type="ECO:0000256" key="4">
    <source>
        <dbReference type="PROSITE-ProRule" id="PRU00035"/>
    </source>
</evidence>
<dbReference type="Gene3D" id="1.20.920.10">
    <property type="entry name" value="Bromodomain-like"/>
    <property type="match status" value="1"/>
</dbReference>
<evidence type="ECO:0000313" key="8">
    <source>
        <dbReference type="EMBL" id="CAH9066904.1"/>
    </source>
</evidence>
<feature type="compositionally biased region" description="Acidic residues" evidence="5">
    <location>
        <begin position="482"/>
        <end position="492"/>
    </location>
</feature>
<evidence type="ECO:0000259" key="7">
    <source>
        <dbReference type="PROSITE" id="PS51525"/>
    </source>
</evidence>
<comment type="caution">
    <text evidence="8">The sequence shown here is derived from an EMBL/GenBank/DDBJ whole genome shotgun (WGS) entry which is preliminary data.</text>
</comment>
<evidence type="ECO:0000259" key="6">
    <source>
        <dbReference type="PROSITE" id="PS50014"/>
    </source>
</evidence>
<dbReference type="OrthoDB" id="21449at2759"/>
<accession>A0A9P0YLI5</accession>
<feature type="region of interest" description="Disordered" evidence="5">
    <location>
        <begin position="476"/>
        <end position="556"/>
    </location>
</feature>
<dbReference type="AlphaFoldDB" id="A0A9P0YLI5"/>
<dbReference type="PROSITE" id="PS50014">
    <property type="entry name" value="BROMODOMAIN_2"/>
    <property type="match status" value="1"/>
</dbReference>
<feature type="region of interest" description="Disordered" evidence="5">
    <location>
        <begin position="182"/>
        <end position="202"/>
    </location>
</feature>
<dbReference type="SUPFAM" id="SSF47370">
    <property type="entry name" value="Bromodomain"/>
    <property type="match status" value="1"/>
</dbReference>
<keyword evidence="3" id="KW-0804">Transcription</keyword>
<feature type="domain" description="Bromo" evidence="6">
    <location>
        <begin position="236"/>
        <end position="308"/>
    </location>
</feature>
<evidence type="ECO:0000256" key="3">
    <source>
        <dbReference type="ARBA" id="ARBA00023163"/>
    </source>
</evidence>
<dbReference type="InterPro" id="IPR027353">
    <property type="entry name" value="NET_dom"/>
</dbReference>
<keyword evidence="2 4" id="KW-0103">Bromodomain</keyword>
<evidence type="ECO:0000313" key="9">
    <source>
        <dbReference type="Proteomes" id="UP001152484"/>
    </source>
</evidence>
<sequence>MASAVFPGRSGQKWGGAPANPTSKPCFSGHINPNSSYNFNRHDNSSQNLKSLHFNGPLPFPAPECCSQPMGADRARPSIRTPGTIIGCRDLFRKEYVAYNLASYSRMQLYELKQRIVSDLIRVRRVLKRMETRELECGPLPSDSKCRKAAPKLPVPPKLPPCLQVNQNYALNNLNQKQPLNAGNELGALDKPSGTKRGCNFTSDRDCKRPAVKRKGSKISNQMVMNRCKLILQKLMVRKHAWIFNKPVDANRLKLHDYNLIIKHPMDLGTVKSKLRRNEYTTPQDFEADVRLTFNNALVYNHKGGQVYALAELFLKNFENMLKTVTPQKMICDPQEQNHLDRKSNPSSLQSMVLNPPVSNQVLKYFPHHFVSPISGKLIKPVVKDQNKRKMTFKEKAKLGLSLQNLPQEKMEQALQILMKRNISLPEEGGEIDLDIEVLDNDTLWELDMFVNSQKNSLSNVKMQYISELPKVVPIPQRKEDDAEEEEVDIGEEVLNSDFPTVEIEKDDVCGTSSSTTSNSSNYSSSSESGNSSGSASEDSVRSPYIEPKKLLISEL</sequence>
<reference evidence="8" key="1">
    <citation type="submission" date="2022-07" db="EMBL/GenBank/DDBJ databases">
        <authorList>
            <person name="Macas J."/>
            <person name="Novak P."/>
            <person name="Neumann P."/>
        </authorList>
    </citation>
    <scope>NUCLEOTIDE SEQUENCE</scope>
</reference>
<dbReference type="InterPro" id="IPR038336">
    <property type="entry name" value="NET_sf"/>
</dbReference>
<protein>
    <submittedName>
        <fullName evidence="8">Uncharacterized protein</fullName>
    </submittedName>
</protein>
<dbReference type="Pfam" id="PF00439">
    <property type="entry name" value="Bromodomain"/>
    <property type="match status" value="1"/>
</dbReference>
<gene>
    <name evidence="8" type="ORF">CEURO_LOCUS2444</name>
</gene>
<dbReference type="PANTHER" id="PTHR45926">
    <property type="entry name" value="OSJNBA0053K19.4 PROTEIN"/>
    <property type="match status" value="1"/>
</dbReference>
<evidence type="ECO:0000256" key="1">
    <source>
        <dbReference type="ARBA" id="ARBA00023015"/>
    </source>
</evidence>
<dbReference type="PRINTS" id="PR00503">
    <property type="entry name" value="BROMODOMAIN"/>
</dbReference>
<keyword evidence="1" id="KW-0805">Transcription regulation</keyword>
<dbReference type="EMBL" id="CAMAPE010000005">
    <property type="protein sequence ID" value="CAH9066904.1"/>
    <property type="molecule type" value="Genomic_DNA"/>
</dbReference>
<organism evidence="8 9">
    <name type="scientific">Cuscuta europaea</name>
    <name type="common">European dodder</name>
    <dbReference type="NCBI Taxonomy" id="41803"/>
    <lineage>
        <taxon>Eukaryota</taxon>
        <taxon>Viridiplantae</taxon>
        <taxon>Streptophyta</taxon>
        <taxon>Embryophyta</taxon>
        <taxon>Tracheophyta</taxon>
        <taxon>Spermatophyta</taxon>
        <taxon>Magnoliopsida</taxon>
        <taxon>eudicotyledons</taxon>
        <taxon>Gunneridae</taxon>
        <taxon>Pentapetalae</taxon>
        <taxon>asterids</taxon>
        <taxon>lamiids</taxon>
        <taxon>Solanales</taxon>
        <taxon>Convolvulaceae</taxon>
        <taxon>Cuscuteae</taxon>
        <taxon>Cuscuta</taxon>
        <taxon>Cuscuta subgen. Cuscuta</taxon>
    </lineage>
</organism>
<dbReference type="InterPro" id="IPR001487">
    <property type="entry name" value="Bromodomain"/>
</dbReference>
<feature type="compositionally biased region" description="Basic and acidic residues" evidence="5">
    <location>
        <begin position="547"/>
        <end position="556"/>
    </location>
</feature>
<evidence type="ECO:0000256" key="5">
    <source>
        <dbReference type="SAM" id="MobiDB-lite"/>
    </source>
</evidence>
<evidence type="ECO:0000256" key="2">
    <source>
        <dbReference type="ARBA" id="ARBA00023117"/>
    </source>
</evidence>